<feature type="domain" description="Xaa-Pro dipeptidyl-peptidase-like" evidence="4">
    <location>
        <begin position="218"/>
        <end position="328"/>
    </location>
</feature>
<feature type="transmembrane region" description="Helical" evidence="3">
    <location>
        <begin position="40"/>
        <end position="61"/>
    </location>
</feature>
<evidence type="ECO:0000256" key="3">
    <source>
        <dbReference type="SAM" id="Phobius"/>
    </source>
</evidence>
<feature type="transmembrane region" description="Helical" evidence="3">
    <location>
        <begin position="101"/>
        <end position="120"/>
    </location>
</feature>
<protein>
    <submittedName>
        <fullName evidence="5">Alpha/beta hydrolase</fullName>
    </submittedName>
</protein>
<dbReference type="AlphaFoldDB" id="A0A9X3S6X5"/>
<keyword evidence="2 5" id="KW-0378">Hydrolase</keyword>
<dbReference type="Proteomes" id="UP001149140">
    <property type="component" value="Unassembled WGS sequence"/>
</dbReference>
<evidence type="ECO:0000256" key="1">
    <source>
        <dbReference type="ARBA" id="ARBA00008645"/>
    </source>
</evidence>
<dbReference type="EMBL" id="JAPDOD010000022">
    <property type="protein sequence ID" value="MDA0162988.1"/>
    <property type="molecule type" value="Genomic_DNA"/>
</dbReference>
<evidence type="ECO:0000256" key="2">
    <source>
        <dbReference type="ARBA" id="ARBA00022801"/>
    </source>
</evidence>
<proteinExistence type="inferred from homology"/>
<keyword evidence="3" id="KW-0472">Membrane</keyword>
<feature type="transmembrane region" description="Helical" evidence="3">
    <location>
        <begin position="68"/>
        <end position="89"/>
    </location>
</feature>
<dbReference type="InterPro" id="IPR050261">
    <property type="entry name" value="FrsA_esterase"/>
</dbReference>
<dbReference type="GO" id="GO:0052689">
    <property type="term" value="F:carboxylic ester hydrolase activity"/>
    <property type="evidence" value="ECO:0007669"/>
    <property type="project" value="UniProtKB-ARBA"/>
</dbReference>
<dbReference type="PANTHER" id="PTHR22946">
    <property type="entry name" value="DIENELACTONE HYDROLASE DOMAIN-CONTAINING PROTEIN-RELATED"/>
    <property type="match status" value="1"/>
</dbReference>
<dbReference type="Pfam" id="PF02129">
    <property type="entry name" value="Peptidase_S15"/>
    <property type="match status" value="1"/>
</dbReference>
<keyword evidence="3" id="KW-0812">Transmembrane</keyword>
<comment type="caution">
    <text evidence="5">The sequence shown here is derived from an EMBL/GenBank/DDBJ whole genome shotgun (WGS) entry which is preliminary data.</text>
</comment>
<evidence type="ECO:0000259" key="4">
    <source>
        <dbReference type="Pfam" id="PF02129"/>
    </source>
</evidence>
<keyword evidence="3" id="KW-1133">Transmembrane helix</keyword>
<comment type="similarity">
    <text evidence="1">Belongs to the AB hydrolase superfamily.</text>
</comment>
<dbReference type="InterPro" id="IPR000383">
    <property type="entry name" value="Xaa-Pro-like_dom"/>
</dbReference>
<dbReference type="PANTHER" id="PTHR22946:SF9">
    <property type="entry name" value="POLYKETIDE TRANSFERASE AF380"/>
    <property type="match status" value="1"/>
</dbReference>
<evidence type="ECO:0000313" key="6">
    <source>
        <dbReference type="Proteomes" id="UP001149140"/>
    </source>
</evidence>
<dbReference type="Gene3D" id="3.40.50.1820">
    <property type="entry name" value="alpha/beta hydrolase"/>
    <property type="match status" value="1"/>
</dbReference>
<evidence type="ECO:0000313" key="5">
    <source>
        <dbReference type="EMBL" id="MDA0162988.1"/>
    </source>
</evidence>
<organism evidence="5 6">
    <name type="scientific">Solirubrobacter ginsenosidimutans</name>
    <dbReference type="NCBI Taxonomy" id="490573"/>
    <lineage>
        <taxon>Bacteria</taxon>
        <taxon>Bacillati</taxon>
        <taxon>Actinomycetota</taxon>
        <taxon>Thermoleophilia</taxon>
        <taxon>Solirubrobacterales</taxon>
        <taxon>Solirubrobacteraceae</taxon>
        <taxon>Solirubrobacter</taxon>
    </lineage>
</organism>
<dbReference type="RefSeq" id="WP_270042229.1">
    <property type="nucleotide sequence ID" value="NZ_JAPDOD010000022.1"/>
</dbReference>
<gene>
    <name evidence="5" type="ORF">OM076_22135</name>
</gene>
<sequence length="416" mass="43751">MPAKLARRTPETVVFTAATGVALLHALDDAFLGRQPGVGFMQHALGALVALLGAVGAVSLFPRVRPSARAAFALLFGSLALVNGALHIKHLGAESMAASDLTGVLAAVAGGALVLLAAYIPFRHRGAGATSTRRRWAYRVLAVPATLVGLLMIVMMGVALTETHKFRTPIGAAPSGDYREVAFKADDGVKLSGWYRPTRNGATVIVLHGGGGDRTGAVAHARMLARHGYGVLLYDARGRGRSEGTQNSFGWGWGHDVTGAVAFLKTRPEVDPRRIGGLGLSTGADVLVEAAGQHDDLRAVVGDGTAAGSFEDWRRLQGITGFTPFLAAEFATVRLTSGAKSGPPLEEMVRHGHAPLLLVSGGRDVEYDFNVHYDAVAGDRDVEHWNLPQAGHTGGLHAAPRQYEQRVTAFFAANLG</sequence>
<keyword evidence="6" id="KW-1185">Reference proteome</keyword>
<dbReference type="SUPFAM" id="SSF53474">
    <property type="entry name" value="alpha/beta-Hydrolases"/>
    <property type="match status" value="1"/>
</dbReference>
<dbReference type="InterPro" id="IPR029058">
    <property type="entry name" value="AB_hydrolase_fold"/>
</dbReference>
<accession>A0A9X3S6X5</accession>
<feature type="transmembrane region" description="Helical" evidence="3">
    <location>
        <begin position="12"/>
        <end position="28"/>
    </location>
</feature>
<reference evidence="5" key="1">
    <citation type="submission" date="2022-10" db="EMBL/GenBank/DDBJ databases">
        <title>The WGS of Solirubrobacter ginsenosidimutans DSM 21036.</title>
        <authorList>
            <person name="Jiang Z."/>
        </authorList>
    </citation>
    <scope>NUCLEOTIDE SEQUENCE</scope>
    <source>
        <strain evidence="5">DSM 21036</strain>
    </source>
</reference>
<name>A0A9X3S6X5_9ACTN</name>
<feature type="transmembrane region" description="Helical" evidence="3">
    <location>
        <begin position="140"/>
        <end position="160"/>
    </location>
</feature>